<comment type="caution">
    <text evidence="2">The sequence shown here is derived from an EMBL/GenBank/DDBJ whole genome shotgun (WGS) entry which is preliminary data.</text>
</comment>
<protein>
    <submittedName>
        <fullName evidence="2">Uncharacterized protein</fullName>
    </submittedName>
</protein>
<evidence type="ECO:0000313" key="2">
    <source>
        <dbReference type="EMBL" id="KKU63178.1"/>
    </source>
</evidence>
<keyword evidence="1" id="KW-0812">Transmembrane</keyword>
<dbReference type="EMBL" id="LCNU01000031">
    <property type="protein sequence ID" value="KKU63178.1"/>
    <property type="molecule type" value="Genomic_DNA"/>
</dbReference>
<name>A0A0G1UAM1_9BACT</name>
<dbReference type="Proteomes" id="UP000034502">
    <property type="component" value="Unassembled WGS sequence"/>
</dbReference>
<keyword evidence="1" id="KW-0472">Membrane</keyword>
<keyword evidence="1" id="KW-1133">Transmembrane helix</keyword>
<evidence type="ECO:0000313" key="3">
    <source>
        <dbReference type="Proteomes" id="UP000034502"/>
    </source>
</evidence>
<organism evidence="2 3">
    <name type="scientific">Candidatus Amesbacteria bacterium GW2011_GWC1_47_15</name>
    <dbReference type="NCBI Taxonomy" id="1618364"/>
    <lineage>
        <taxon>Bacteria</taxon>
        <taxon>Candidatus Amesiibacteriota</taxon>
    </lineage>
</organism>
<feature type="transmembrane region" description="Helical" evidence="1">
    <location>
        <begin position="88"/>
        <end position="106"/>
    </location>
</feature>
<sequence>MGHEFKRWANGEGIKMTAMGAAALYGQYLQASEEALHMLAKQVGEDAAVFGKFHLTNAVTVPLAGEITSWSVGFLSNRDQREMERGRFLGIVYVGALTILEEIYDLSPWGKVGACESWGADCRGDLVDLVLILIPTIILGMNSRRRSKKNEEAIDTKK</sequence>
<dbReference type="AlphaFoldDB" id="A0A0G1UAM1"/>
<feature type="transmembrane region" description="Helical" evidence="1">
    <location>
        <begin position="126"/>
        <end position="142"/>
    </location>
</feature>
<accession>A0A0G1UAM1</accession>
<gene>
    <name evidence="2" type="ORF">UX86_C0031G0008</name>
</gene>
<evidence type="ECO:0000256" key="1">
    <source>
        <dbReference type="SAM" id="Phobius"/>
    </source>
</evidence>
<reference evidence="2 3" key="1">
    <citation type="journal article" date="2015" name="Nature">
        <title>rRNA introns, odd ribosomes, and small enigmatic genomes across a large radiation of phyla.</title>
        <authorList>
            <person name="Brown C.T."/>
            <person name="Hug L.A."/>
            <person name="Thomas B.C."/>
            <person name="Sharon I."/>
            <person name="Castelle C.J."/>
            <person name="Singh A."/>
            <person name="Wilkins M.J."/>
            <person name="Williams K.H."/>
            <person name="Banfield J.F."/>
        </authorList>
    </citation>
    <scope>NUCLEOTIDE SEQUENCE [LARGE SCALE GENOMIC DNA]</scope>
</reference>
<dbReference type="STRING" id="1618364.UX86_C0031G0008"/>
<proteinExistence type="predicted"/>